<accession>A0A1K9ZA81</accession>
<proteinExistence type="predicted"/>
<protein>
    <submittedName>
        <fullName evidence="1">Uncharacterized protein</fullName>
    </submittedName>
</protein>
<sequence>MLGQITETDKLILLYKYETQGTLEAESVLDISDEEARFIRTSGEYILWEAGKRDFDYPEVANSHWLETTYRGQAAKLDCLQTRDVILCPLFMRDQFYGEWHIHNGFLRMNIESSHHHIELFSVASDDCNIHPILLFKDKELVGSANITLMV</sequence>
<dbReference type="OrthoDB" id="6214118at2"/>
<evidence type="ECO:0000313" key="1">
    <source>
        <dbReference type="EMBL" id="SGY91224.1"/>
    </source>
</evidence>
<dbReference type="RefSeq" id="WP_075497033.1">
    <property type="nucleotide sequence ID" value="NZ_CAWRBC010000100.1"/>
</dbReference>
<dbReference type="EMBL" id="FPLD01000040">
    <property type="protein sequence ID" value="SGY91224.1"/>
    <property type="molecule type" value="Genomic_DNA"/>
</dbReference>
<evidence type="ECO:0000313" key="2">
    <source>
        <dbReference type="Proteomes" id="UP000183794"/>
    </source>
</evidence>
<dbReference type="AlphaFoldDB" id="A0A1K9ZA81"/>
<reference evidence="1 2" key="1">
    <citation type="submission" date="2016-11" db="EMBL/GenBank/DDBJ databases">
        <authorList>
            <person name="Jaros S."/>
            <person name="Januszkiewicz K."/>
            <person name="Wedrychowicz H."/>
        </authorList>
    </citation>
    <scope>NUCLEOTIDE SEQUENCE [LARGE SCALE GENOMIC DNA]</scope>
    <source>
        <strain evidence="1">NVI 5450</strain>
    </source>
</reference>
<organism evidence="1 2">
    <name type="scientific">Moritella viscosa</name>
    <dbReference type="NCBI Taxonomy" id="80854"/>
    <lineage>
        <taxon>Bacteria</taxon>
        <taxon>Pseudomonadati</taxon>
        <taxon>Pseudomonadota</taxon>
        <taxon>Gammaproteobacteria</taxon>
        <taxon>Alteromonadales</taxon>
        <taxon>Moritellaceae</taxon>
        <taxon>Moritella</taxon>
    </lineage>
</organism>
<name>A0A1K9ZA81_9GAMM</name>
<gene>
    <name evidence="1" type="ORF">NVI5450_1213</name>
</gene>
<dbReference type="Proteomes" id="UP000183794">
    <property type="component" value="Unassembled WGS sequence"/>
</dbReference>